<dbReference type="Gene3D" id="3.40.640.10">
    <property type="entry name" value="Type I PLP-dependent aspartate aminotransferase-like (Major domain)"/>
    <property type="match status" value="1"/>
</dbReference>
<dbReference type="EC" id="2.6.1.-" evidence="6"/>
<comment type="similarity">
    <text evidence="2 6">Belongs to the class-I pyridoxal-phosphate-dependent aminotransferase family.</text>
</comment>
<protein>
    <recommendedName>
        <fullName evidence="6">Aminotransferase</fullName>
        <ecNumber evidence="6">2.6.1.-</ecNumber>
    </recommendedName>
</protein>
<dbReference type="GO" id="GO:0008483">
    <property type="term" value="F:transaminase activity"/>
    <property type="evidence" value="ECO:0007669"/>
    <property type="project" value="UniProtKB-KW"/>
</dbReference>
<dbReference type="GO" id="GO:0030170">
    <property type="term" value="F:pyridoxal phosphate binding"/>
    <property type="evidence" value="ECO:0007669"/>
    <property type="project" value="InterPro"/>
</dbReference>
<evidence type="ECO:0000256" key="1">
    <source>
        <dbReference type="ARBA" id="ARBA00001933"/>
    </source>
</evidence>
<evidence type="ECO:0000313" key="8">
    <source>
        <dbReference type="EMBL" id="SHE67978.1"/>
    </source>
</evidence>
<dbReference type="PROSITE" id="PS00105">
    <property type="entry name" value="AA_TRANSFER_CLASS_1"/>
    <property type="match status" value="1"/>
</dbReference>
<accession>A0A1M4VGB2</accession>
<evidence type="ECO:0000313" key="9">
    <source>
        <dbReference type="Proteomes" id="UP000184088"/>
    </source>
</evidence>
<dbReference type="PANTHER" id="PTHR46383">
    <property type="entry name" value="ASPARTATE AMINOTRANSFERASE"/>
    <property type="match status" value="1"/>
</dbReference>
<dbReference type="Proteomes" id="UP000184088">
    <property type="component" value="Unassembled WGS sequence"/>
</dbReference>
<dbReference type="STRING" id="1121256.SAMN02746089_00620"/>
<evidence type="ECO:0000256" key="4">
    <source>
        <dbReference type="ARBA" id="ARBA00022679"/>
    </source>
</evidence>
<dbReference type="AlphaFoldDB" id="A0A1M4VGB2"/>
<comment type="cofactor">
    <cofactor evidence="1 6">
        <name>pyridoxal 5'-phosphate</name>
        <dbReference type="ChEBI" id="CHEBI:597326"/>
    </cofactor>
</comment>
<dbReference type="InterPro" id="IPR015424">
    <property type="entry name" value="PyrdxlP-dep_Trfase"/>
</dbReference>
<gene>
    <name evidence="8" type="ORF">SAMN02746089_00620</name>
</gene>
<keyword evidence="9" id="KW-1185">Reference proteome</keyword>
<evidence type="ECO:0000256" key="2">
    <source>
        <dbReference type="ARBA" id="ARBA00007441"/>
    </source>
</evidence>
<dbReference type="FunFam" id="3.40.640.10:FF:000033">
    <property type="entry name" value="Aspartate aminotransferase"/>
    <property type="match status" value="1"/>
</dbReference>
<dbReference type="InterPro" id="IPR004839">
    <property type="entry name" value="Aminotransferase_I/II_large"/>
</dbReference>
<dbReference type="CDD" id="cd00609">
    <property type="entry name" value="AAT_like"/>
    <property type="match status" value="1"/>
</dbReference>
<proteinExistence type="inferred from homology"/>
<dbReference type="InterPro" id="IPR004838">
    <property type="entry name" value="NHTrfase_class1_PyrdxlP-BS"/>
</dbReference>
<dbReference type="PANTHER" id="PTHR46383:SF3">
    <property type="entry name" value="ASPARTATE AMINOTRANSFERASE-RELATED"/>
    <property type="match status" value="1"/>
</dbReference>
<evidence type="ECO:0000259" key="7">
    <source>
        <dbReference type="Pfam" id="PF00155"/>
    </source>
</evidence>
<dbReference type="InterPro" id="IPR050596">
    <property type="entry name" value="AspAT/PAT-like"/>
</dbReference>
<dbReference type="Gene3D" id="3.90.1150.10">
    <property type="entry name" value="Aspartate Aminotransferase, domain 1"/>
    <property type="match status" value="1"/>
</dbReference>
<dbReference type="Pfam" id="PF00155">
    <property type="entry name" value="Aminotran_1_2"/>
    <property type="match status" value="1"/>
</dbReference>
<evidence type="ECO:0000256" key="6">
    <source>
        <dbReference type="RuleBase" id="RU000481"/>
    </source>
</evidence>
<reference evidence="8 9" key="1">
    <citation type="submission" date="2016-11" db="EMBL/GenBank/DDBJ databases">
        <authorList>
            <person name="Jaros S."/>
            <person name="Januszkiewicz K."/>
            <person name="Wedrychowicz H."/>
        </authorList>
    </citation>
    <scope>NUCLEOTIDE SEQUENCE [LARGE SCALE GENOMIC DNA]</scope>
    <source>
        <strain evidence="8 9">DSM 17918</strain>
    </source>
</reference>
<evidence type="ECO:0000256" key="3">
    <source>
        <dbReference type="ARBA" id="ARBA00022576"/>
    </source>
</evidence>
<keyword evidence="4 6" id="KW-0808">Transferase</keyword>
<dbReference type="InterPro" id="IPR015422">
    <property type="entry name" value="PyrdxlP-dep_Trfase_small"/>
</dbReference>
<dbReference type="InterPro" id="IPR015421">
    <property type="entry name" value="PyrdxlP-dep_Trfase_major"/>
</dbReference>
<dbReference type="SUPFAM" id="SSF53383">
    <property type="entry name" value="PLP-dependent transferases"/>
    <property type="match status" value="1"/>
</dbReference>
<dbReference type="OrthoDB" id="9803354at2"/>
<dbReference type="EMBL" id="FQVH01000004">
    <property type="protein sequence ID" value="SHE67978.1"/>
    <property type="molecule type" value="Genomic_DNA"/>
</dbReference>
<organism evidence="8 9">
    <name type="scientific">Caldanaerobius fijiensis DSM 17918</name>
    <dbReference type="NCBI Taxonomy" id="1121256"/>
    <lineage>
        <taxon>Bacteria</taxon>
        <taxon>Bacillati</taxon>
        <taxon>Bacillota</taxon>
        <taxon>Clostridia</taxon>
        <taxon>Thermoanaerobacterales</taxon>
        <taxon>Thermoanaerobacteraceae</taxon>
        <taxon>Caldanaerobius</taxon>
    </lineage>
</organism>
<evidence type="ECO:0000256" key="5">
    <source>
        <dbReference type="ARBA" id="ARBA00022898"/>
    </source>
</evidence>
<dbReference type="GO" id="GO:0006520">
    <property type="term" value="P:amino acid metabolic process"/>
    <property type="evidence" value="ECO:0007669"/>
    <property type="project" value="InterPro"/>
</dbReference>
<dbReference type="RefSeq" id="WP_073341687.1">
    <property type="nucleotide sequence ID" value="NZ_FQVH01000004.1"/>
</dbReference>
<name>A0A1M4VGB2_9THEO</name>
<keyword evidence="5" id="KW-0663">Pyridoxal phosphate</keyword>
<sequence>MNYDKYVAQRAKSIEISTIRYFFNMVNEVEGAISLCIGEPDFTTPKHIDEAAKKALDEGKTFYTPNAGLLELRQEISRYLKRRFDVTYKPESEIIVTIGASQAIDVAIRTLVEEGDEVLIPQPSFVAYKPCVILAGGKPVYVPTYLEDEFVLRPDVLERYITDKSKVLILPYPNNPTGAIMTREQLEAIAEVVKKHDLIVVSDEIYSELTYGIDHTCFASIPGMWERTVTINGFSKTYAMTGWRLGYIAAPEGMAKQMLKVHQYNVTCAATMGQYAAVEALRNGDDDIKIMLAEYDRRRRYLLDSLRDMGFECFEPKGAFYVFPSIEKTGLTSEEFATRLLHEAKVAVVPGSAFGENGQGCVRMAYATSMENLQEAVRRIKTFMDKLKKDTVI</sequence>
<keyword evidence="3 6" id="KW-0032">Aminotransferase</keyword>
<feature type="domain" description="Aminotransferase class I/classII large" evidence="7">
    <location>
        <begin position="33"/>
        <end position="380"/>
    </location>
</feature>